<dbReference type="AlphaFoldDB" id="A0A0N8KDQ3"/>
<dbReference type="EMBL" id="LJSX01000033">
    <property type="protein sequence ID" value="KPQ09178.1"/>
    <property type="molecule type" value="Genomic_DNA"/>
</dbReference>
<dbReference type="STRING" id="1653334.GA0071312_1715"/>
<dbReference type="RefSeq" id="WP_074444621.1">
    <property type="nucleotide sequence ID" value="NZ_FMBM01000002.1"/>
</dbReference>
<reference evidence="3 5" key="2">
    <citation type="submission" date="2016-08" db="EMBL/GenBank/DDBJ databases">
        <authorList>
            <person name="Varghese N."/>
            <person name="Submissions Spin"/>
        </authorList>
    </citation>
    <scope>NUCLEOTIDE SEQUENCE [LARGE SCALE GENOMIC DNA]</scope>
    <source>
        <strain evidence="3 5">HL-109</strain>
    </source>
</reference>
<feature type="transmembrane region" description="Helical" evidence="1">
    <location>
        <begin position="12"/>
        <end position="36"/>
    </location>
</feature>
<sequence length="100" mass="10730">MRELYRKPLIRLFILNGAFGALLGVAFVVLALAFDLRGLWTLVSNSDVALLAVAILTLSVSATFAGAAIGTAVMLLPEREEDDKAYGGVDADGNPRRPRR</sequence>
<accession>A0A0N8KDQ3</accession>
<organism evidence="2 4">
    <name type="scientific">Saliniramus fredricksonii</name>
    <dbReference type="NCBI Taxonomy" id="1653334"/>
    <lineage>
        <taxon>Bacteria</taxon>
        <taxon>Pseudomonadati</taxon>
        <taxon>Pseudomonadota</taxon>
        <taxon>Alphaproteobacteria</taxon>
        <taxon>Hyphomicrobiales</taxon>
        <taxon>Salinarimonadaceae</taxon>
        <taxon>Saliniramus</taxon>
    </lineage>
</organism>
<keyword evidence="1" id="KW-1133">Transmembrane helix</keyword>
<dbReference type="Proteomes" id="UP000050497">
    <property type="component" value="Unassembled WGS sequence"/>
</dbReference>
<feature type="transmembrane region" description="Helical" evidence="1">
    <location>
        <begin position="48"/>
        <end position="76"/>
    </location>
</feature>
<dbReference type="OrthoDB" id="7679523at2"/>
<protein>
    <submittedName>
        <fullName evidence="2">Uncharacterized protein</fullName>
    </submittedName>
</protein>
<evidence type="ECO:0000313" key="3">
    <source>
        <dbReference type="EMBL" id="SCC80788.1"/>
    </source>
</evidence>
<proteinExistence type="predicted"/>
<gene>
    <name evidence="3" type="ORF">GA0071312_1715</name>
    <name evidence="2" type="ORF">HLUCCO17_15980</name>
</gene>
<keyword evidence="5" id="KW-1185">Reference proteome</keyword>
<evidence type="ECO:0000313" key="5">
    <source>
        <dbReference type="Proteomes" id="UP000182800"/>
    </source>
</evidence>
<evidence type="ECO:0000256" key="1">
    <source>
        <dbReference type="SAM" id="Phobius"/>
    </source>
</evidence>
<keyword evidence="1" id="KW-0812">Transmembrane</keyword>
<evidence type="ECO:0000313" key="4">
    <source>
        <dbReference type="Proteomes" id="UP000050497"/>
    </source>
</evidence>
<dbReference type="Proteomes" id="UP000182800">
    <property type="component" value="Unassembled WGS sequence"/>
</dbReference>
<dbReference type="EMBL" id="FMBM01000002">
    <property type="protein sequence ID" value="SCC80788.1"/>
    <property type="molecule type" value="Genomic_DNA"/>
</dbReference>
<keyword evidence="1" id="KW-0472">Membrane</keyword>
<name>A0A0N8KDQ3_9HYPH</name>
<evidence type="ECO:0000313" key="2">
    <source>
        <dbReference type="EMBL" id="KPQ09178.1"/>
    </source>
</evidence>
<reference evidence="2 4" key="1">
    <citation type="submission" date="2015-09" db="EMBL/GenBank/DDBJ databases">
        <title>Identification and resolution of microdiversity through metagenomic sequencing of parallel consortia.</title>
        <authorList>
            <person name="Nelson W.C."/>
            <person name="Romine M.F."/>
            <person name="Lindemann S.R."/>
        </authorList>
    </citation>
    <scope>NUCLEOTIDE SEQUENCE [LARGE SCALE GENOMIC DNA]</scope>
    <source>
        <strain evidence="2">HL-109</strain>
    </source>
</reference>
<comment type="caution">
    <text evidence="2">The sequence shown here is derived from an EMBL/GenBank/DDBJ whole genome shotgun (WGS) entry which is preliminary data.</text>
</comment>